<evidence type="ECO:0000313" key="2">
    <source>
        <dbReference type="Proteomes" id="UP000004625"/>
    </source>
</evidence>
<proteinExistence type="predicted"/>
<dbReference type="EMBL" id="AGEY01000005">
    <property type="protein sequence ID" value="EHM01546.1"/>
    <property type="molecule type" value="Genomic_DNA"/>
</dbReference>
<keyword evidence="2" id="KW-1185">Reference proteome</keyword>
<dbReference type="PATRIC" id="fig|797515.3.peg.43"/>
<name>G9ZK06_9LACO</name>
<reference evidence="1 2" key="1">
    <citation type="submission" date="2011-09" db="EMBL/GenBank/DDBJ databases">
        <authorList>
            <person name="Weinstock G."/>
            <person name="Sodergren E."/>
            <person name="Clifton S."/>
            <person name="Fulton L."/>
            <person name="Fulton B."/>
            <person name="Courtney L."/>
            <person name="Fronick C."/>
            <person name="Harrison M."/>
            <person name="Strong C."/>
            <person name="Farmer C."/>
            <person name="Delahaunty K."/>
            <person name="Markovic C."/>
            <person name="Hall O."/>
            <person name="Minx P."/>
            <person name="Tomlinson C."/>
            <person name="Mitreva M."/>
            <person name="Hou S."/>
            <person name="Chen J."/>
            <person name="Wollam A."/>
            <person name="Pepin K.H."/>
            <person name="Johnson M."/>
            <person name="Bhonagiri V."/>
            <person name="Zhang X."/>
            <person name="Suruliraj S."/>
            <person name="Warren W."/>
            <person name="Chinwalla A."/>
            <person name="Mardis E.R."/>
            <person name="Wilson R.K."/>
        </authorList>
    </citation>
    <scope>NUCLEOTIDE SEQUENCE [LARGE SCALE GENOMIC DNA]</scope>
    <source>
        <strain evidence="1 2">F0439</strain>
    </source>
</reference>
<dbReference type="STRING" id="797515.HMPREF9103_00052"/>
<comment type="caution">
    <text evidence="1">The sequence shown here is derived from an EMBL/GenBank/DDBJ whole genome shotgun (WGS) entry which is preliminary data.</text>
</comment>
<sequence>MSYSEAMAKHYYLKEFADKLDSKKPDTIAIQHEINSLELKKQWLEEFLNSEADKKRDNAKCSEI</sequence>
<dbReference type="RefSeq" id="WP_004466178.1">
    <property type="nucleotide sequence ID" value="NZ_JH414904.1"/>
</dbReference>
<gene>
    <name evidence="1" type="ORF">HMPREF9103_00052</name>
</gene>
<evidence type="ECO:0000313" key="1">
    <source>
        <dbReference type="EMBL" id="EHM01546.1"/>
    </source>
</evidence>
<dbReference type="Proteomes" id="UP000004625">
    <property type="component" value="Unassembled WGS sequence"/>
</dbReference>
<organism evidence="1 2">
    <name type="scientific">Lentilactobacillus parafarraginis F0439</name>
    <dbReference type="NCBI Taxonomy" id="797515"/>
    <lineage>
        <taxon>Bacteria</taxon>
        <taxon>Bacillati</taxon>
        <taxon>Bacillota</taxon>
        <taxon>Bacilli</taxon>
        <taxon>Lactobacillales</taxon>
        <taxon>Lactobacillaceae</taxon>
        <taxon>Lentilactobacillus</taxon>
    </lineage>
</organism>
<dbReference type="HOGENOM" id="CLU_2991063_0_0_9"/>
<protein>
    <submittedName>
        <fullName evidence="1">Uncharacterized protein</fullName>
    </submittedName>
</protein>
<accession>G9ZK06</accession>
<dbReference type="AlphaFoldDB" id="G9ZK06"/>